<proteinExistence type="evidence at transcript level"/>
<keyword evidence="14" id="KW-0256">Endoplasmic reticulum</keyword>
<feature type="region of interest" description="Disordered" evidence="24">
    <location>
        <begin position="1041"/>
        <end position="1082"/>
    </location>
</feature>
<evidence type="ECO:0000256" key="1">
    <source>
        <dbReference type="ARBA" id="ARBA00004123"/>
    </source>
</evidence>
<keyword evidence="21" id="KW-0539">Nucleus</keyword>
<evidence type="ECO:0000256" key="9">
    <source>
        <dbReference type="ARBA" id="ARBA00022723"/>
    </source>
</evidence>
<dbReference type="FunFam" id="2.60.40.10:FF:002431">
    <property type="entry name" value="Si:ch211-222k6.3"/>
    <property type="match status" value="1"/>
</dbReference>
<feature type="compositionally biased region" description="Pro residues" evidence="24">
    <location>
        <begin position="1054"/>
        <end position="1070"/>
    </location>
</feature>
<reference evidence="28" key="1">
    <citation type="submission" date="2017-11" db="EMBL/GenBank/DDBJ databases">
        <title>Diversity, evolution and expression of the complement system: a teleost fish perspective.</title>
        <authorList>
            <person name="Liao Z."/>
            <person name="Su J."/>
        </authorList>
    </citation>
    <scope>NUCLEOTIDE SEQUENCE</scope>
</reference>
<feature type="compositionally biased region" description="Low complexity" evidence="24">
    <location>
        <begin position="921"/>
        <end position="969"/>
    </location>
</feature>
<evidence type="ECO:0000256" key="21">
    <source>
        <dbReference type="ARBA" id="ARBA00023242"/>
    </source>
</evidence>
<evidence type="ECO:0000256" key="2">
    <source>
        <dbReference type="ARBA" id="ARBA00004241"/>
    </source>
</evidence>
<dbReference type="InterPro" id="IPR015360">
    <property type="entry name" value="XPC-bd"/>
</dbReference>
<evidence type="ECO:0000256" key="22">
    <source>
        <dbReference type="ARBA" id="ARBA00037865"/>
    </source>
</evidence>
<dbReference type="GO" id="GO:0009986">
    <property type="term" value="C:cell surface"/>
    <property type="evidence" value="ECO:0007669"/>
    <property type="project" value="UniProtKB-SubCell"/>
</dbReference>
<dbReference type="PROSITE" id="PS50030">
    <property type="entry name" value="UBA"/>
    <property type="match status" value="2"/>
</dbReference>
<organism evidence="28">
    <name type="scientific">Ctenopharyngodon idella</name>
    <name type="common">Grass carp</name>
    <name type="synonym">Leuciscus idella</name>
    <dbReference type="NCBI Taxonomy" id="7959"/>
    <lineage>
        <taxon>Eukaryota</taxon>
        <taxon>Metazoa</taxon>
        <taxon>Chordata</taxon>
        <taxon>Craniata</taxon>
        <taxon>Vertebrata</taxon>
        <taxon>Euteleostomi</taxon>
        <taxon>Actinopterygii</taxon>
        <taxon>Neopterygii</taxon>
        <taxon>Teleostei</taxon>
        <taxon>Ostariophysi</taxon>
        <taxon>Cypriniformes</taxon>
        <taxon>Xenocyprididae</taxon>
        <taxon>Xenocypridinae</taxon>
        <taxon>Ctenopharyngodon</taxon>
    </lineage>
</organism>
<dbReference type="NCBIfam" id="TIGR00601">
    <property type="entry name" value="rad23"/>
    <property type="match status" value="1"/>
</dbReference>
<dbReference type="FunFam" id="1.10.10.540:FF:000001">
    <property type="entry name" value="UV excision repair protein RAD23 B"/>
    <property type="match status" value="1"/>
</dbReference>
<dbReference type="GO" id="GO:0030246">
    <property type="term" value="F:carbohydrate binding"/>
    <property type="evidence" value="ECO:0007669"/>
    <property type="project" value="UniProtKB-KW"/>
</dbReference>
<dbReference type="EMBL" id="MG599716">
    <property type="protein sequence ID" value="AZZ09395.1"/>
    <property type="molecule type" value="mRNA"/>
</dbReference>
<dbReference type="GO" id="GO:0005509">
    <property type="term" value="F:calcium ion binding"/>
    <property type="evidence" value="ECO:0007669"/>
    <property type="project" value="InterPro"/>
</dbReference>
<dbReference type="Pfam" id="PF00627">
    <property type="entry name" value="UBA"/>
    <property type="match status" value="2"/>
</dbReference>
<dbReference type="InterPro" id="IPR013320">
    <property type="entry name" value="ConA-like_dom_sf"/>
</dbReference>
<dbReference type="SUPFAM" id="SSF49899">
    <property type="entry name" value="Concanavalin A-like lectins/glucanases"/>
    <property type="match status" value="1"/>
</dbReference>
<dbReference type="PANTHER" id="PTHR21063">
    <property type="entry name" value="LFA-3"/>
    <property type="match status" value="1"/>
</dbReference>
<evidence type="ECO:0000256" key="18">
    <source>
        <dbReference type="ARBA" id="ARBA00023157"/>
    </source>
</evidence>
<dbReference type="GO" id="GO:0000502">
    <property type="term" value="C:proteasome complex"/>
    <property type="evidence" value="ECO:0007669"/>
    <property type="project" value="UniProtKB-KW"/>
</dbReference>
<evidence type="ECO:0000256" key="12">
    <source>
        <dbReference type="ARBA" id="ARBA00022737"/>
    </source>
</evidence>
<keyword evidence="18 23" id="KW-1015">Disulfide bond</keyword>
<keyword evidence="16" id="KW-0106">Calcium</keyword>
<feature type="region of interest" description="Disordered" evidence="24">
    <location>
        <begin position="605"/>
        <end position="644"/>
    </location>
</feature>
<feature type="domain" description="UBA" evidence="25">
    <location>
        <begin position="996"/>
        <end position="1036"/>
    </location>
</feature>
<feature type="region of interest" description="Disordered" evidence="24">
    <location>
        <begin position="875"/>
        <end position="969"/>
    </location>
</feature>
<dbReference type="FunFam" id="1.10.8.10:FF:000002">
    <property type="entry name" value="UV excision repair protein RAD23 homolog"/>
    <property type="match status" value="1"/>
</dbReference>
<evidence type="ECO:0000259" key="27">
    <source>
        <dbReference type="PROSITE" id="PS50835"/>
    </source>
</evidence>
<comment type="subcellular location">
    <subcellularLocation>
        <location evidence="2">Cell surface</location>
    </subcellularLocation>
    <subcellularLocation>
        <location evidence="22">Cytoplasmic vesicle</location>
        <location evidence="22">Secretory vesicle</location>
        <location evidence="22">Cortical granule</location>
    </subcellularLocation>
    <subcellularLocation>
        <location evidence="3">Endoplasmic reticulum lumen</location>
    </subcellularLocation>
    <subcellularLocation>
        <location evidence="1">Nucleus</location>
    </subcellularLocation>
    <subcellularLocation>
        <location evidence="4">Sarcoplasmic reticulum lumen</location>
    </subcellularLocation>
</comment>
<name>A0A3T0QHM0_CTEID</name>
<dbReference type="GO" id="GO:0006457">
    <property type="term" value="P:protein folding"/>
    <property type="evidence" value="ECO:0007669"/>
    <property type="project" value="InterPro"/>
</dbReference>
<comment type="similarity">
    <text evidence="6">Belongs to the calreticulin family.</text>
</comment>
<evidence type="ECO:0000256" key="3">
    <source>
        <dbReference type="ARBA" id="ARBA00004319"/>
    </source>
</evidence>
<dbReference type="GO" id="GO:0006289">
    <property type="term" value="P:nucleotide-excision repair"/>
    <property type="evidence" value="ECO:0007669"/>
    <property type="project" value="InterPro"/>
</dbReference>
<keyword evidence="17" id="KW-0647">Proteasome</keyword>
<dbReference type="GO" id="GO:0003684">
    <property type="term" value="F:damaged DNA binding"/>
    <property type="evidence" value="ECO:0007669"/>
    <property type="project" value="InterPro"/>
</dbReference>
<dbReference type="CDD" id="cd14428">
    <property type="entry name" value="UBA2_HR23B"/>
    <property type="match status" value="1"/>
</dbReference>
<keyword evidence="12" id="KW-0677">Repeat</keyword>
<evidence type="ECO:0000313" key="28">
    <source>
        <dbReference type="EMBL" id="AZZ09395.1"/>
    </source>
</evidence>
<dbReference type="InterPro" id="IPR009033">
    <property type="entry name" value="Calreticulin/calnexin_P_dom_sf"/>
</dbReference>
<dbReference type="PANTHER" id="PTHR21063:SF4">
    <property type="entry name" value="CD48 ANTIGEN-RELATED"/>
    <property type="match status" value="1"/>
</dbReference>
<dbReference type="AlphaFoldDB" id="A0A3T0QHM0"/>
<dbReference type="Gene3D" id="3.10.20.90">
    <property type="entry name" value="Phosphatidylinositol 3-kinase Catalytic Subunit, Chain A, domain 1"/>
    <property type="match status" value="1"/>
</dbReference>
<dbReference type="InterPro" id="IPR036179">
    <property type="entry name" value="Ig-like_dom_sf"/>
</dbReference>
<dbReference type="InterPro" id="IPR007110">
    <property type="entry name" value="Ig-like_dom"/>
</dbReference>
<dbReference type="Gene3D" id="2.10.250.10">
    <property type="entry name" value="Calreticulin/calnexin, P domain"/>
    <property type="match status" value="1"/>
</dbReference>
<accession>A0A3T0QHM0</accession>
<dbReference type="FunFam" id="2.60.120.200:FF:000122">
    <property type="entry name" value="Calreticulin 3"/>
    <property type="match status" value="1"/>
</dbReference>
<evidence type="ECO:0000256" key="11">
    <source>
        <dbReference type="ARBA" id="ARBA00022734"/>
    </source>
</evidence>
<dbReference type="InterPro" id="IPR004806">
    <property type="entry name" value="Rad23"/>
</dbReference>
<dbReference type="GO" id="GO:0043161">
    <property type="term" value="P:proteasome-mediated ubiquitin-dependent protein catabolic process"/>
    <property type="evidence" value="ECO:0007669"/>
    <property type="project" value="InterPro"/>
</dbReference>
<evidence type="ECO:0000256" key="5">
    <source>
        <dbReference type="ARBA" id="ARBA00009878"/>
    </source>
</evidence>
<dbReference type="FunFam" id="1.10.8.10:FF:000003">
    <property type="entry name" value="UV excision repair protein RAD23 homolog"/>
    <property type="match status" value="1"/>
</dbReference>
<evidence type="ECO:0000256" key="20">
    <source>
        <dbReference type="ARBA" id="ARBA00023204"/>
    </source>
</evidence>
<evidence type="ECO:0000256" key="4">
    <source>
        <dbReference type="ARBA" id="ARBA00004564"/>
    </source>
</evidence>
<dbReference type="SUPFAM" id="SSF48726">
    <property type="entry name" value="Immunoglobulin"/>
    <property type="match status" value="4"/>
</dbReference>
<protein>
    <recommendedName>
        <fullName evidence="7">Calreticulin</fullName>
    </recommendedName>
</protein>
<evidence type="ECO:0000256" key="13">
    <source>
        <dbReference type="ARBA" id="ARBA00022763"/>
    </source>
</evidence>
<dbReference type="SUPFAM" id="SSF46934">
    <property type="entry name" value="UBA-like"/>
    <property type="match status" value="2"/>
</dbReference>
<dbReference type="GO" id="GO:0051082">
    <property type="term" value="F:unfolded protein binding"/>
    <property type="evidence" value="ECO:0007669"/>
    <property type="project" value="InterPro"/>
</dbReference>
<keyword evidence="13" id="KW-0227">DNA damage</keyword>
<feature type="compositionally biased region" description="Basic and acidic residues" evidence="24">
    <location>
        <begin position="617"/>
        <end position="644"/>
    </location>
</feature>
<evidence type="ECO:0000256" key="10">
    <source>
        <dbReference type="ARBA" id="ARBA00022729"/>
    </source>
</evidence>
<keyword evidence="19" id="KW-0143">Chaperone</keyword>
<evidence type="ECO:0000256" key="23">
    <source>
        <dbReference type="PIRSR" id="PIRSR601580-3"/>
    </source>
</evidence>
<dbReference type="GO" id="GO:0033018">
    <property type="term" value="C:sarcoplasmic reticulum lumen"/>
    <property type="evidence" value="ECO:0007669"/>
    <property type="project" value="UniProtKB-SubCell"/>
</dbReference>
<dbReference type="PROSITE" id="PS00804">
    <property type="entry name" value="CALRETICULIN_2"/>
    <property type="match status" value="1"/>
</dbReference>
<keyword evidence="8" id="KW-0597">Phosphoprotein</keyword>
<comment type="similarity">
    <text evidence="5">Belongs to the RAD23 family.</text>
</comment>
<dbReference type="SUPFAM" id="SSF63887">
    <property type="entry name" value="P-domain of calnexin/calreticulin"/>
    <property type="match status" value="1"/>
</dbReference>
<dbReference type="GO" id="GO:0005634">
    <property type="term" value="C:nucleus"/>
    <property type="evidence" value="ECO:0007669"/>
    <property type="project" value="UniProtKB-SubCell"/>
</dbReference>
<evidence type="ECO:0000256" key="6">
    <source>
        <dbReference type="ARBA" id="ARBA00010983"/>
    </source>
</evidence>
<dbReference type="Pfam" id="PF00240">
    <property type="entry name" value="ubiquitin"/>
    <property type="match status" value="1"/>
</dbReference>
<evidence type="ECO:0000256" key="8">
    <source>
        <dbReference type="ARBA" id="ARBA00022553"/>
    </source>
</evidence>
<dbReference type="InterPro" id="IPR000626">
    <property type="entry name" value="Ubiquitin-like_dom"/>
</dbReference>
<keyword evidence="10" id="KW-0732">Signal</keyword>
<dbReference type="GO" id="GO:0060473">
    <property type="term" value="C:cortical granule"/>
    <property type="evidence" value="ECO:0007669"/>
    <property type="project" value="UniProtKB-SubCell"/>
</dbReference>
<dbReference type="InterPro" id="IPR001580">
    <property type="entry name" value="Calret/calnex"/>
</dbReference>
<dbReference type="SUPFAM" id="SSF54236">
    <property type="entry name" value="Ubiquitin-like"/>
    <property type="match status" value="1"/>
</dbReference>
<dbReference type="FunFam" id="2.10.250.10:FF:000002">
    <property type="entry name" value="Calreticulin"/>
    <property type="match status" value="1"/>
</dbReference>
<dbReference type="Gene3D" id="2.60.120.200">
    <property type="match status" value="1"/>
</dbReference>
<evidence type="ECO:0000256" key="19">
    <source>
        <dbReference type="ARBA" id="ARBA00023186"/>
    </source>
</evidence>
<evidence type="ECO:0000256" key="7">
    <source>
        <dbReference type="ARBA" id="ARBA00015837"/>
    </source>
</evidence>
<dbReference type="InterPro" id="IPR006636">
    <property type="entry name" value="STI1_HS-bd"/>
</dbReference>
<evidence type="ECO:0000256" key="16">
    <source>
        <dbReference type="ARBA" id="ARBA00022837"/>
    </source>
</evidence>
<evidence type="ECO:0000256" key="15">
    <source>
        <dbReference type="ARBA" id="ARBA00022833"/>
    </source>
</evidence>
<feature type="domain" description="UBA" evidence="25">
    <location>
        <begin position="1165"/>
        <end position="1205"/>
    </location>
</feature>
<evidence type="ECO:0000259" key="26">
    <source>
        <dbReference type="PROSITE" id="PS50053"/>
    </source>
</evidence>
<keyword evidence="20" id="KW-0234">DNA repair</keyword>
<dbReference type="InterPro" id="IPR013783">
    <property type="entry name" value="Ig-like_fold"/>
</dbReference>
<evidence type="ECO:0000256" key="24">
    <source>
        <dbReference type="SAM" id="MobiDB-lite"/>
    </source>
</evidence>
<dbReference type="InterPro" id="IPR018124">
    <property type="entry name" value="Calret/calnex_CS"/>
</dbReference>
<dbReference type="PRINTS" id="PR00626">
    <property type="entry name" value="CALRETICULIN"/>
</dbReference>
<feature type="domain" description="Ig-like" evidence="27">
    <location>
        <begin position="300"/>
        <end position="385"/>
    </location>
</feature>
<dbReference type="InterPro" id="IPR015940">
    <property type="entry name" value="UBA"/>
</dbReference>
<dbReference type="InterPro" id="IPR029071">
    <property type="entry name" value="Ubiquitin-like_domsf"/>
</dbReference>
<dbReference type="InterPro" id="IPR036353">
    <property type="entry name" value="XPC-bd_sf"/>
</dbReference>
<dbReference type="FunFam" id="3.10.20.90:FF:000053">
    <property type="entry name" value="UV excision repair protein RAD23 homolog A"/>
    <property type="match status" value="1"/>
</dbReference>
<keyword evidence="9" id="KW-0479">Metal-binding</keyword>
<dbReference type="InterPro" id="IPR003599">
    <property type="entry name" value="Ig_sub"/>
</dbReference>
<dbReference type="Gene3D" id="2.60.40.10">
    <property type="entry name" value="Immunoglobulins"/>
    <property type="match status" value="4"/>
</dbReference>
<dbReference type="PROSITE" id="PS50835">
    <property type="entry name" value="IG_LIKE"/>
    <property type="match status" value="1"/>
</dbReference>
<dbReference type="Pfam" id="PF00262">
    <property type="entry name" value="Calreticulin"/>
    <property type="match status" value="1"/>
</dbReference>
<dbReference type="PROSITE" id="PS00805">
    <property type="entry name" value="CALRETICULIN_REPEAT"/>
    <property type="match status" value="1"/>
</dbReference>
<evidence type="ECO:0000256" key="14">
    <source>
        <dbReference type="ARBA" id="ARBA00022824"/>
    </source>
</evidence>
<dbReference type="PROSITE" id="PS00803">
    <property type="entry name" value="CALRETICULIN_1"/>
    <property type="match status" value="1"/>
</dbReference>
<dbReference type="Gene3D" id="1.10.10.540">
    <property type="entry name" value="XPC-binding domain"/>
    <property type="match status" value="1"/>
</dbReference>
<dbReference type="SUPFAM" id="SSF101238">
    <property type="entry name" value="XPC-binding domain"/>
    <property type="match status" value="1"/>
</dbReference>
<dbReference type="CDD" id="cd17126">
    <property type="entry name" value="Ubl_HR23A"/>
    <property type="match status" value="1"/>
</dbReference>
<sequence length="1210" mass="135324">MEGDSVTLNSVTEMKDGDVIQWMYGYEKTLIAEISKRPNRFTVYDDVLDGRFRDRLKLDNQTGSLTITNTTMKHAGSYERQINSRKQYFSLEVIVKILVKEGDSVTLNTDLTEMKDDDVIQWRFENTVIAEINKRNNSFTVYDDVLDGRFRDRLKLDDQTGSLTITNTRTEHAGDYELKINYKSVYFYLSVIVAVAEGNSVALKSLLTEMGNGHEIQWRFGNEETLIAEINNWVDSFTVYDDVLDGRFRDRLKLDNQTGSLTITNTTTEHTGCYKLLISFFSRPYRRPYFFCFTVYARLPVPVISSNSSQCSSSSSSCSLVCSAVNVSHVTLSWYKGNSLLSSISVSDLSISLSLPLEVEYQDKNTYSCVLNNPISNQTQHLDITHLCHTCSDSVHCCGPTEAVIRLVLSALVGVATVILLVYGIRSRRAERDQAQIHTSDGWKSRWVESKHKSDYGQWKLTSGKFYGDAELDKGLQTSQDARFYALSSRFDSFSNEGKPVVIQFTVKHEQKIDCGGGYVKIFPADLDQTDMHGDSQYYIMFGPDICGYSTKKVHVIFNYKGQNHLIKKDIKCKDDELTHLYTLILRPDQTYEVKIDNEKVESGSLEEDWDFLPPKKIKDPEAKKPEDWDDRAKIDDPEDTKPEALVLRHESNGALKLYIPAVQDWDKPENIPDPDAKKPDDWDEDMDGEWEPAMIPNPEYKGEWKPKQIDNPNYKGTWIHPEIDNPEYTADDAIYKFDNIGILGLDLWQVKSGTIFDNFLITDDVEEAEKFGTETWGATKDTSEAVFRGVSRFNTMLTITLKTLQQQTFKVQIDEELTVKALKEKIEEEKGQDAFPAVGQKLIYAGKILNDDIPLKEYKIDEKNFVVVMVTKPKSATPPQAPAPVSASLAETPVHQPTAPAAPPTASTVPVSTPAPAPVEPAASAEPATLPVTVPPAASEAAAETPEPVSATPAPISEEENQAAQEEQAIAQSEASIIDELGLLEAAASILVTGQAYENLVTEIMSMGYEREQVIAALRASYNNPDRAVEYLLMGIPTESEQPPQEVVRPTAVPNPTPPAPQRPQPPPTATAGAESGAAQPTANPLEFLRNQPQFQQMRQIIQQNPALLPALLQQLGRDNPQLLQQITQHQERFVQMLNEPQPGEAGAAEAPAAPQTNYIQVTPQEKEAIERLKALGFPEGLVIQAYFACEKNENLAANFLLQQNFDDE</sequence>
<dbReference type="CDD" id="cd14426">
    <property type="entry name" value="UBA1_HR23B"/>
    <property type="match status" value="1"/>
</dbReference>
<keyword evidence="11" id="KW-0430">Lectin</keyword>
<evidence type="ECO:0000256" key="17">
    <source>
        <dbReference type="ARBA" id="ARBA00022942"/>
    </source>
</evidence>
<dbReference type="SMART" id="SM00727">
    <property type="entry name" value="STI1"/>
    <property type="match status" value="1"/>
</dbReference>
<evidence type="ECO:0000259" key="25">
    <source>
        <dbReference type="PROSITE" id="PS50030"/>
    </source>
</evidence>
<dbReference type="SMART" id="SM00409">
    <property type="entry name" value="IG"/>
    <property type="match status" value="2"/>
</dbReference>
<dbReference type="SMART" id="SM00213">
    <property type="entry name" value="UBQ"/>
    <property type="match status" value="1"/>
</dbReference>
<feature type="disulfide bond" evidence="23">
    <location>
        <begin position="515"/>
        <end position="547"/>
    </location>
</feature>
<dbReference type="Pfam" id="PF09280">
    <property type="entry name" value="XPC-binding"/>
    <property type="match status" value="1"/>
</dbReference>
<keyword evidence="15" id="KW-0862">Zinc</keyword>
<dbReference type="PROSITE" id="PS50053">
    <property type="entry name" value="UBIQUITIN_2"/>
    <property type="match status" value="1"/>
</dbReference>
<dbReference type="InterPro" id="IPR009060">
    <property type="entry name" value="UBA-like_sf"/>
</dbReference>
<dbReference type="SMART" id="SM00165">
    <property type="entry name" value="UBA"/>
    <property type="match status" value="2"/>
</dbReference>
<feature type="domain" description="Ubiquitin-like" evidence="26">
    <location>
        <begin position="798"/>
        <end position="876"/>
    </location>
</feature>
<dbReference type="Gene3D" id="1.10.8.10">
    <property type="entry name" value="DNA helicase RuvA subunit, C-terminal domain"/>
    <property type="match status" value="2"/>
</dbReference>